<dbReference type="VEuPathDB" id="VectorBase:BGLAX_033817"/>
<dbReference type="SUPFAM" id="SSF56300">
    <property type="entry name" value="Metallo-dependent phosphatases"/>
    <property type="match status" value="2"/>
</dbReference>
<comment type="similarity">
    <text evidence="1">Belongs to the UPF0046 family.</text>
</comment>
<accession>A0A2C9KFL3</accession>
<dbReference type="VEuPathDB" id="VectorBase:BGLB018859"/>
<dbReference type="VEuPathDB" id="VectorBase:BGLAX_026481"/>
<dbReference type="KEGG" id="bgt:106073304"/>
<proteinExistence type="inferred from homology"/>
<evidence type="ECO:0000256" key="1">
    <source>
        <dbReference type="ARBA" id="ARBA00007993"/>
    </source>
</evidence>
<dbReference type="InterPro" id="IPR004843">
    <property type="entry name" value="Calcineurin-like_PHP"/>
</dbReference>
<dbReference type="PANTHER" id="PTHR12905:SF0">
    <property type="entry name" value="CALCINEURIN-LIKE PHOSPHOESTERASE DOMAIN-CONTAINING PROTEIN"/>
    <property type="match status" value="1"/>
</dbReference>
<feature type="domain" description="Calcineurin-like phosphoesterase" evidence="2">
    <location>
        <begin position="389"/>
        <end position="592"/>
    </location>
</feature>
<dbReference type="PANTHER" id="PTHR12905">
    <property type="entry name" value="METALLOPHOSPHOESTERASE"/>
    <property type="match status" value="1"/>
</dbReference>
<evidence type="ECO:0000313" key="4">
    <source>
        <dbReference type="Proteomes" id="UP000076420"/>
    </source>
</evidence>
<dbReference type="RefSeq" id="XP_013089291.2">
    <property type="nucleotide sequence ID" value="XM_013233837.2"/>
</dbReference>
<organism evidence="3 4">
    <name type="scientific">Biomphalaria glabrata</name>
    <name type="common">Bloodfluke planorb</name>
    <name type="synonym">Freshwater snail</name>
    <dbReference type="NCBI Taxonomy" id="6526"/>
    <lineage>
        <taxon>Eukaryota</taxon>
        <taxon>Metazoa</taxon>
        <taxon>Spiralia</taxon>
        <taxon>Lophotrochozoa</taxon>
        <taxon>Mollusca</taxon>
        <taxon>Gastropoda</taxon>
        <taxon>Heterobranchia</taxon>
        <taxon>Euthyneura</taxon>
        <taxon>Panpulmonata</taxon>
        <taxon>Hygrophila</taxon>
        <taxon>Lymnaeoidea</taxon>
        <taxon>Planorbidae</taxon>
        <taxon>Biomphalaria</taxon>
    </lineage>
</organism>
<protein>
    <recommendedName>
        <fullName evidence="2">Calcineurin-like phosphoesterase domain-containing protein</fullName>
    </recommendedName>
</protein>
<dbReference type="InterPro" id="IPR029052">
    <property type="entry name" value="Metallo-depent_PP-like"/>
</dbReference>
<feature type="domain" description="Calcineurin-like phosphoesterase" evidence="2">
    <location>
        <begin position="49"/>
        <end position="250"/>
    </location>
</feature>
<dbReference type="CDD" id="cd07379">
    <property type="entry name" value="MPP_239FB"/>
    <property type="match status" value="2"/>
</dbReference>
<reference evidence="3" key="1">
    <citation type="submission" date="2020-05" db="UniProtKB">
        <authorList>
            <consortium name="EnsemblMetazoa"/>
        </authorList>
    </citation>
    <scope>IDENTIFICATION</scope>
    <source>
        <strain evidence="3">BB02</strain>
    </source>
</reference>
<evidence type="ECO:0000313" key="3">
    <source>
        <dbReference type="EnsemblMetazoa" id="BGLB018859-PA"/>
    </source>
</evidence>
<dbReference type="OrthoDB" id="630188at2759"/>
<name>A0A2C9KFL3_BIOGL</name>
<dbReference type="AlphaFoldDB" id="A0A2C9KFL3"/>
<evidence type="ECO:0000259" key="2">
    <source>
        <dbReference type="Pfam" id="PF00149"/>
    </source>
</evidence>
<dbReference type="Proteomes" id="UP000076420">
    <property type="component" value="Unassembled WGS sequence"/>
</dbReference>
<dbReference type="Gene3D" id="3.60.21.10">
    <property type="match status" value="2"/>
</dbReference>
<dbReference type="InterPro" id="IPR051693">
    <property type="entry name" value="UPF0046_metallophosphoest"/>
</dbReference>
<dbReference type="GO" id="GO:0016787">
    <property type="term" value="F:hydrolase activity"/>
    <property type="evidence" value="ECO:0007669"/>
    <property type="project" value="InterPro"/>
</dbReference>
<sequence>MANPQKKCQIEINPLTSDPTMAWDIIKSTQNVKSIKLADPNTPVDPNQIRFVCLSDTHGKVEEKESFVPPGDVLLHAGDFTSSGDMESIHKLDTFLGRLPHKTKIVIAGNHEIAMDTDLCKSRKMKVYSHFGLQIAPSVLNRYNVSCSRDILQHCIYLQDSSVEVCGVKIYGSPWQPEYCGWAFNLPRGQQLAEKWDLIPDDIDILITHTPPLGYGDLCTSQIRAGCAELLTTVQNRVKPKYHLFGHIHEGYSVTTNGQTIFINASNCTKGYKLLHEPIIFDYPIPEGHFKSELDRLPVNNIGCNKDASLQCVPCGLPQFTSGLFDSFDKMNKLSNCITDMNATREKYKVAINPLTENPTKAWDKLKVKQTVKSVNPLDPETPITPDKMRFVFLSDTHSLVEKTDSFVPEGDILLHAGDFTQVGHPQAVAKFDTFLGQLSHKAKIVIAGNHDISMDMELIKNRRDHVLLKFGLKESDLEHSLDTLNVQSSRELLKHAIYLEDSSIDICGIKIYGSPWQPEFCDWAFNLPRGKECLKKWDLIPDNTNILLTHGPPIGHGDLCSSGLRAGCVELLETIQNRVKPKFHLFGHVHEGYGITTDGQTTFINGSNCTLRYKLENKPIVFDFPIPEGHTKSELDCLPVNNLEIFNH</sequence>
<dbReference type="EnsemblMetazoa" id="BGLB018859-RA">
    <property type="protein sequence ID" value="BGLB018859-PA"/>
    <property type="gene ID" value="BGLB018859"/>
</dbReference>
<gene>
    <name evidence="3" type="primary">106073304</name>
</gene>
<dbReference type="Pfam" id="PF00149">
    <property type="entry name" value="Metallophos"/>
    <property type="match status" value="2"/>
</dbReference>